<comment type="caution">
    <text evidence="1">The sequence shown here is derived from an EMBL/GenBank/DDBJ whole genome shotgun (WGS) entry which is preliminary data.</text>
</comment>
<dbReference type="EMBL" id="CAAALY010248928">
    <property type="protein sequence ID" value="VEL35038.1"/>
    <property type="molecule type" value="Genomic_DNA"/>
</dbReference>
<evidence type="ECO:0000313" key="1">
    <source>
        <dbReference type="EMBL" id="VEL35038.1"/>
    </source>
</evidence>
<dbReference type="Proteomes" id="UP000784294">
    <property type="component" value="Unassembled WGS sequence"/>
</dbReference>
<organism evidence="1 2">
    <name type="scientific">Protopolystoma xenopodis</name>
    <dbReference type="NCBI Taxonomy" id="117903"/>
    <lineage>
        <taxon>Eukaryota</taxon>
        <taxon>Metazoa</taxon>
        <taxon>Spiralia</taxon>
        <taxon>Lophotrochozoa</taxon>
        <taxon>Platyhelminthes</taxon>
        <taxon>Monogenea</taxon>
        <taxon>Polyopisthocotylea</taxon>
        <taxon>Polystomatidea</taxon>
        <taxon>Polystomatidae</taxon>
        <taxon>Protopolystoma</taxon>
    </lineage>
</organism>
<dbReference type="AlphaFoldDB" id="A0A3S5AEL5"/>
<gene>
    <name evidence="1" type="ORF">PXEA_LOCUS28478</name>
</gene>
<protein>
    <submittedName>
        <fullName evidence="1">Uncharacterized protein</fullName>
    </submittedName>
</protein>
<sequence>MCDLNLHFCLQLAGFEDRETFIFFLLKSSCDGPRIETEHEDATEENGCRTFQASWHSNQLEFDQTEIKQIKTEEFQL</sequence>
<proteinExistence type="predicted"/>
<reference evidence="1" key="1">
    <citation type="submission" date="2018-11" db="EMBL/GenBank/DDBJ databases">
        <authorList>
            <consortium name="Pathogen Informatics"/>
        </authorList>
    </citation>
    <scope>NUCLEOTIDE SEQUENCE</scope>
</reference>
<keyword evidence="2" id="KW-1185">Reference proteome</keyword>
<accession>A0A3S5AEL5</accession>
<evidence type="ECO:0000313" key="2">
    <source>
        <dbReference type="Proteomes" id="UP000784294"/>
    </source>
</evidence>
<name>A0A3S5AEL5_9PLAT</name>